<protein>
    <submittedName>
        <fullName evidence="5">Putative nucleolin protein nsr1</fullName>
    </submittedName>
</protein>
<comment type="caution">
    <text evidence="5">The sequence shown here is derived from an EMBL/GenBank/DDBJ whole genome shotgun (WGS) entry which is preliminary data.</text>
</comment>
<dbReference type="PANTHER" id="PTHR48027">
    <property type="entry name" value="HETEROGENEOUS NUCLEAR RIBONUCLEOPROTEIN 87F-RELATED"/>
    <property type="match status" value="1"/>
</dbReference>
<dbReference type="InterPro" id="IPR035979">
    <property type="entry name" value="RBD_domain_sf"/>
</dbReference>
<evidence type="ECO:0000256" key="2">
    <source>
        <dbReference type="PROSITE-ProRule" id="PRU00176"/>
    </source>
</evidence>
<dbReference type="InterPro" id="IPR000504">
    <property type="entry name" value="RRM_dom"/>
</dbReference>
<evidence type="ECO:0000313" key="6">
    <source>
        <dbReference type="Proteomes" id="UP000324800"/>
    </source>
</evidence>
<evidence type="ECO:0000256" key="3">
    <source>
        <dbReference type="SAM" id="MobiDB-lite"/>
    </source>
</evidence>
<feature type="compositionally biased region" description="Gly residues" evidence="3">
    <location>
        <begin position="92"/>
        <end position="104"/>
    </location>
</feature>
<name>A0A5J4VME7_9EUKA</name>
<dbReference type="SUPFAM" id="SSF54928">
    <property type="entry name" value="RNA-binding domain, RBD"/>
    <property type="match status" value="1"/>
</dbReference>
<evidence type="ECO:0000313" key="5">
    <source>
        <dbReference type="EMBL" id="KAA6383634.1"/>
    </source>
</evidence>
<dbReference type="InterPro" id="IPR052462">
    <property type="entry name" value="SLIRP/GR-RBP-like"/>
</dbReference>
<organism evidence="5 6">
    <name type="scientific">Streblomastix strix</name>
    <dbReference type="NCBI Taxonomy" id="222440"/>
    <lineage>
        <taxon>Eukaryota</taxon>
        <taxon>Metamonada</taxon>
        <taxon>Preaxostyla</taxon>
        <taxon>Oxymonadida</taxon>
        <taxon>Streblomastigidae</taxon>
        <taxon>Streblomastix</taxon>
    </lineage>
</organism>
<feature type="non-terminal residue" evidence="5">
    <location>
        <position position="1"/>
    </location>
</feature>
<proteinExistence type="predicted"/>
<dbReference type="EMBL" id="SNRW01006148">
    <property type="protein sequence ID" value="KAA6383634.1"/>
    <property type="molecule type" value="Genomic_DNA"/>
</dbReference>
<dbReference type="AlphaFoldDB" id="A0A5J4VME7"/>
<dbReference type="OrthoDB" id="439808at2759"/>
<evidence type="ECO:0000256" key="1">
    <source>
        <dbReference type="ARBA" id="ARBA00022884"/>
    </source>
</evidence>
<evidence type="ECO:0000259" key="4">
    <source>
        <dbReference type="PROSITE" id="PS50102"/>
    </source>
</evidence>
<gene>
    <name evidence="5" type="ORF">EZS28_020836</name>
</gene>
<dbReference type="SMART" id="SM00360">
    <property type="entry name" value="RRM"/>
    <property type="match status" value="1"/>
</dbReference>
<feature type="region of interest" description="Disordered" evidence="3">
    <location>
        <begin position="159"/>
        <end position="182"/>
    </location>
</feature>
<sequence>SGYQGQNNEASTTLFVGNLSFQATKDTLLQTFADYNPTDARITTDRNTGRPKGFGYIEFSSPDDSKNALDNMNGYELDGRGIRLDYSTPKPQGGGRDSQGGGQRSFGRESGGYNQQRGNGGRQDRQENEPSNTLFIGNLVLEQLQIERVDVQEDLDMQNSQPLKKHRKPNQNQQVRRQSING</sequence>
<feature type="domain" description="RRM" evidence="4">
    <location>
        <begin position="12"/>
        <end position="89"/>
    </location>
</feature>
<dbReference type="Gene3D" id="3.30.70.330">
    <property type="match status" value="1"/>
</dbReference>
<feature type="compositionally biased region" description="Polar residues" evidence="3">
    <location>
        <begin position="170"/>
        <end position="182"/>
    </location>
</feature>
<feature type="region of interest" description="Disordered" evidence="3">
    <location>
        <begin position="80"/>
        <end position="129"/>
    </location>
</feature>
<reference evidence="5 6" key="1">
    <citation type="submission" date="2019-03" db="EMBL/GenBank/DDBJ databases">
        <title>Single cell metagenomics reveals metabolic interactions within the superorganism composed of flagellate Streblomastix strix and complex community of Bacteroidetes bacteria on its surface.</title>
        <authorList>
            <person name="Treitli S.C."/>
            <person name="Kolisko M."/>
            <person name="Husnik F."/>
            <person name="Keeling P."/>
            <person name="Hampl V."/>
        </authorList>
    </citation>
    <scope>NUCLEOTIDE SEQUENCE [LARGE SCALE GENOMIC DNA]</scope>
    <source>
        <strain evidence="5">ST1C</strain>
    </source>
</reference>
<dbReference type="PROSITE" id="PS50102">
    <property type="entry name" value="RRM"/>
    <property type="match status" value="1"/>
</dbReference>
<accession>A0A5J4VME7</accession>
<dbReference type="InterPro" id="IPR012677">
    <property type="entry name" value="Nucleotide-bd_a/b_plait_sf"/>
</dbReference>
<dbReference type="GO" id="GO:0003723">
    <property type="term" value="F:RNA binding"/>
    <property type="evidence" value="ECO:0007669"/>
    <property type="project" value="UniProtKB-UniRule"/>
</dbReference>
<dbReference type="Pfam" id="PF00076">
    <property type="entry name" value="RRM_1"/>
    <property type="match status" value="1"/>
</dbReference>
<dbReference type="Proteomes" id="UP000324800">
    <property type="component" value="Unassembled WGS sequence"/>
</dbReference>
<keyword evidence="1 2" id="KW-0694">RNA-binding</keyword>